<comment type="subcellular location">
    <subcellularLocation>
        <location evidence="1">Cell membrane</location>
        <topology evidence="1">Multi-pass membrane protein</topology>
    </subcellularLocation>
</comment>
<accession>A0A1V8PM82</accession>
<feature type="transmembrane region" description="Helical" evidence="6">
    <location>
        <begin position="301"/>
        <end position="323"/>
    </location>
</feature>
<evidence type="ECO:0000256" key="6">
    <source>
        <dbReference type="SAM" id="Phobius"/>
    </source>
</evidence>
<keyword evidence="2" id="KW-1003">Cell membrane</keyword>
<dbReference type="AlphaFoldDB" id="A0A1V8PM82"/>
<dbReference type="InterPro" id="IPR002797">
    <property type="entry name" value="Polysacc_synth"/>
</dbReference>
<dbReference type="Proteomes" id="UP000192666">
    <property type="component" value="Unassembled WGS sequence"/>
</dbReference>
<feature type="transmembrane region" description="Helical" evidence="6">
    <location>
        <begin position="397"/>
        <end position="416"/>
    </location>
</feature>
<evidence type="ECO:0000256" key="5">
    <source>
        <dbReference type="ARBA" id="ARBA00023136"/>
    </source>
</evidence>
<dbReference type="PANTHER" id="PTHR30250">
    <property type="entry name" value="PST FAMILY PREDICTED COLANIC ACID TRANSPORTER"/>
    <property type="match status" value="1"/>
</dbReference>
<dbReference type="RefSeq" id="WP_080788941.1">
    <property type="nucleotide sequence ID" value="NZ_NAQA01000006.1"/>
</dbReference>
<feature type="transmembrane region" description="Helical" evidence="6">
    <location>
        <begin position="459"/>
        <end position="476"/>
    </location>
</feature>
<feature type="transmembrane region" description="Helical" evidence="6">
    <location>
        <begin position="222"/>
        <end position="240"/>
    </location>
</feature>
<evidence type="ECO:0000256" key="1">
    <source>
        <dbReference type="ARBA" id="ARBA00004651"/>
    </source>
</evidence>
<evidence type="ECO:0000256" key="2">
    <source>
        <dbReference type="ARBA" id="ARBA00022475"/>
    </source>
</evidence>
<feature type="transmembrane region" description="Helical" evidence="6">
    <location>
        <begin position="93"/>
        <end position="113"/>
    </location>
</feature>
<dbReference type="GO" id="GO:0005886">
    <property type="term" value="C:plasma membrane"/>
    <property type="evidence" value="ECO:0007669"/>
    <property type="project" value="UniProtKB-SubCell"/>
</dbReference>
<gene>
    <name evidence="7" type="ORF">B5782_1488</name>
</gene>
<evidence type="ECO:0000256" key="4">
    <source>
        <dbReference type="ARBA" id="ARBA00022989"/>
    </source>
</evidence>
<feature type="transmembrane region" description="Helical" evidence="6">
    <location>
        <begin position="21"/>
        <end position="42"/>
    </location>
</feature>
<name>A0A1V8PM82_9BIFI</name>
<feature type="transmembrane region" description="Helical" evidence="6">
    <location>
        <begin position="62"/>
        <end position="81"/>
    </location>
</feature>
<sequence length="493" mass="55061">MGKHSAKQRRIPNVSQGAKSAVAYTFASLFSKGLAFITVPFFTRIMSTDEIGTVNLYNSWQSTLTVIATLSLTYGGYMVALKEFEHERDQYESSVLALTTISSCIVAALYFIAPNFWSKILGLDRSLLVLMVIGFLVSPATEFWLARQRYEYRYKAATAVTILSAIVASVLSVIVVIFLRNNHSEAVAEGRLIANYGVLYAVALVLWIYIMVRGHKIFNFKYWSFSLALSLPLIANQFATQILNNSGRVMIGWFVNNSAVGIYGTLSSISTVSTIVWSAINSSFIPFLYRNIDNNEGKKKIKNLSQLLLAVYAMVCVLITFLAPEVVKIMATDEYYSAIYIMPAISAAIFQNAISNMYANVLLYHKKSSYILISSVTAAVVNIVLNALLIPLFGYQAAAYSMLIAFMLLSYLQMFISRKLHFKITDSCETVYNDSAIIVIQWATIILSFTSMVLYHFTILRYAAVIGLLLGGCVLLKKYDKLGKNRRVRDCLD</sequence>
<evidence type="ECO:0000256" key="3">
    <source>
        <dbReference type="ARBA" id="ARBA00022692"/>
    </source>
</evidence>
<organism evidence="7 8">
    <name type="scientific">Bifidobacterium catenulatum</name>
    <dbReference type="NCBI Taxonomy" id="1686"/>
    <lineage>
        <taxon>Bacteria</taxon>
        <taxon>Bacillati</taxon>
        <taxon>Actinomycetota</taxon>
        <taxon>Actinomycetes</taxon>
        <taxon>Bifidobacteriales</taxon>
        <taxon>Bifidobacteriaceae</taxon>
        <taxon>Bifidobacterium</taxon>
    </lineage>
</organism>
<protein>
    <submittedName>
        <fullName evidence="7">Polysaccharide biosynthesis protein</fullName>
    </submittedName>
</protein>
<evidence type="ECO:0000313" key="8">
    <source>
        <dbReference type="Proteomes" id="UP000192666"/>
    </source>
</evidence>
<feature type="transmembrane region" description="Helical" evidence="6">
    <location>
        <begin position="157"/>
        <end position="180"/>
    </location>
</feature>
<proteinExistence type="predicted"/>
<feature type="transmembrane region" description="Helical" evidence="6">
    <location>
        <begin position="192"/>
        <end position="210"/>
    </location>
</feature>
<keyword evidence="3 6" id="KW-0812">Transmembrane</keyword>
<keyword evidence="5 6" id="KW-0472">Membrane</keyword>
<evidence type="ECO:0000313" key="7">
    <source>
        <dbReference type="EMBL" id="OQM49739.1"/>
    </source>
</evidence>
<dbReference type="Pfam" id="PF01943">
    <property type="entry name" value="Polysacc_synt"/>
    <property type="match status" value="1"/>
</dbReference>
<keyword evidence="4 6" id="KW-1133">Transmembrane helix</keyword>
<dbReference type="PANTHER" id="PTHR30250:SF11">
    <property type="entry name" value="O-ANTIGEN TRANSPORTER-RELATED"/>
    <property type="match status" value="1"/>
</dbReference>
<dbReference type="InterPro" id="IPR050833">
    <property type="entry name" value="Poly_Biosynth_Transport"/>
</dbReference>
<comment type="caution">
    <text evidence="7">The sequence shown here is derived from an EMBL/GenBank/DDBJ whole genome shotgun (WGS) entry which is preliminary data.</text>
</comment>
<feature type="transmembrane region" description="Helical" evidence="6">
    <location>
        <begin position="260"/>
        <end position="280"/>
    </location>
</feature>
<feature type="transmembrane region" description="Helical" evidence="6">
    <location>
        <begin position="436"/>
        <end position="453"/>
    </location>
</feature>
<dbReference type="EMBL" id="NAQA01000006">
    <property type="protein sequence ID" value="OQM49739.1"/>
    <property type="molecule type" value="Genomic_DNA"/>
</dbReference>
<feature type="transmembrane region" description="Helical" evidence="6">
    <location>
        <begin position="125"/>
        <end position="145"/>
    </location>
</feature>
<feature type="transmembrane region" description="Helical" evidence="6">
    <location>
        <begin position="370"/>
        <end position="391"/>
    </location>
</feature>
<feature type="transmembrane region" description="Helical" evidence="6">
    <location>
        <begin position="335"/>
        <end position="358"/>
    </location>
</feature>
<reference evidence="7 8" key="1">
    <citation type="submission" date="2017-03" db="EMBL/GenBank/DDBJ databases">
        <title>Maternal inheritance of bifidobacteria.</title>
        <authorList>
            <person name="Lugli G.A."/>
            <person name="Duranti S."/>
            <person name="Milani C."/>
            <person name="Mancabelli L."/>
        </authorList>
    </citation>
    <scope>NUCLEOTIDE SEQUENCE [LARGE SCALE GENOMIC DNA]</scope>
    <source>
        <strain evidence="7 8">1899B</strain>
    </source>
</reference>
<dbReference type="CDD" id="cd13128">
    <property type="entry name" value="MATE_Wzx_like"/>
    <property type="match status" value="1"/>
</dbReference>